<keyword evidence="2" id="KW-1185">Reference proteome</keyword>
<evidence type="ECO:0000313" key="1">
    <source>
        <dbReference type="EMBL" id="KNZ44451.1"/>
    </source>
</evidence>
<name>A0A0L6U7I0_9BASI</name>
<comment type="caution">
    <text evidence="1">The sequence shown here is derived from an EMBL/GenBank/DDBJ whole genome shotgun (WGS) entry which is preliminary data.</text>
</comment>
<accession>A0A0L6U7I0</accession>
<organism evidence="1 2">
    <name type="scientific">Puccinia sorghi</name>
    <dbReference type="NCBI Taxonomy" id="27349"/>
    <lineage>
        <taxon>Eukaryota</taxon>
        <taxon>Fungi</taxon>
        <taxon>Dikarya</taxon>
        <taxon>Basidiomycota</taxon>
        <taxon>Pucciniomycotina</taxon>
        <taxon>Pucciniomycetes</taxon>
        <taxon>Pucciniales</taxon>
        <taxon>Pucciniaceae</taxon>
        <taxon>Puccinia</taxon>
    </lineage>
</organism>
<protein>
    <submittedName>
        <fullName evidence="1">Uncharacterized protein</fullName>
    </submittedName>
</protein>
<gene>
    <name evidence="1" type="ORF">VP01_915g11</name>
</gene>
<dbReference type="VEuPathDB" id="FungiDB:VP01_915g11"/>
<feature type="non-terminal residue" evidence="1">
    <location>
        <position position="1"/>
    </location>
</feature>
<dbReference type="Proteomes" id="UP000037035">
    <property type="component" value="Unassembled WGS sequence"/>
</dbReference>
<dbReference type="EMBL" id="LAVV01014782">
    <property type="protein sequence ID" value="KNZ44451.1"/>
    <property type="molecule type" value="Genomic_DNA"/>
</dbReference>
<proteinExistence type="predicted"/>
<reference evidence="1 2" key="1">
    <citation type="submission" date="2015-08" db="EMBL/GenBank/DDBJ databases">
        <title>Next Generation Sequencing and Analysis of the Genome of Puccinia sorghi L Schw, the Causal Agent of Maize Common Rust.</title>
        <authorList>
            <person name="Rochi L."/>
            <person name="Burguener G."/>
            <person name="Darino M."/>
            <person name="Turjanski A."/>
            <person name="Kreff E."/>
            <person name="Dieguez M.J."/>
            <person name="Sacco F."/>
        </authorList>
    </citation>
    <scope>NUCLEOTIDE SEQUENCE [LARGE SCALE GENOMIC DNA]</scope>
    <source>
        <strain evidence="1 2">RO10H11247</strain>
    </source>
</reference>
<sequence length="68" mass="7840">WKKGCFFCINFKSCQSQAKKWLFMCQSLTGLTNYASYLPKMWSSNSSGLPPRYILVEHINGKDIQIDS</sequence>
<dbReference type="AlphaFoldDB" id="A0A0L6U7I0"/>
<evidence type="ECO:0000313" key="2">
    <source>
        <dbReference type="Proteomes" id="UP000037035"/>
    </source>
</evidence>